<dbReference type="RefSeq" id="WP_346175672.1">
    <property type="nucleotide sequence ID" value="NZ_BAAASD010000015.1"/>
</dbReference>
<reference evidence="2 3" key="1">
    <citation type="journal article" date="2019" name="Int. J. Syst. Evol. Microbiol.">
        <title>The Global Catalogue of Microorganisms (GCM) 10K type strain sequencing project: providing services to taxonomists for standard genome sequencing and annotation.</title>
        <authorList>
            <consortium name="The Broad Institute Genomics Platform"/>
            <consortium name="The Broad Institute Genome Sequencing Center for Infectious Disease"/>
            <person name="Wu L."/>
            <person name="Ma J."/>
        </authorList>
    </citation>
    <scope>NUCLEOTIDE SEQUENCE [LARGE SCALE GENOMIC DNA]</scope>
    <source>
        <strain evidence="2 3">JCM 4316</strain>
    </source>
</reference>
<name>A0ABN3GD58_9ACTN</name>
<feature type="region of interest" description="Disordered" evidence="1">
    <location>
        <begin position="51"/>
        <end position="73"/>
    </location>
</feature>
<dbReference type="InterPro" id="IPR021246">
    <property type="entry name" value="DUF2797"/>
</dbReference>
<keyword evidence="3" id="KW-1185">Reference proteome</keyword>
<feature type="compositionally biased region" description="Low complexity" evidence="1">
    <location>
        <begin position="51"/>
        <end position="62"/>
    </location>
</feature>
<gene>
    <name evidence="2" type="ORF">GCM10010246_38690</name>
</gene>
<accession>A0ABN3GD58</accession>
<comment type="caution">
    <text evidence="2">The sequence shown here is derived from an EMBL/GenBank/DDBJ whole genome shotgun (WGS) entry which is preliminary data.</text>
</comment>
<evidence type="ECO:0000256" key="1">
    <source>
        <dbReference type="SAM" id="MobiDB-lite"/>
    </source>
</evidence>
<organism evidence="2 3">
    <name type="scientific">Streptomyces cuspidosporus</name>
    <dbReference type="NCBI Taxonomy" id="66882"/>
    <lineage>
        <taxon>Bacteria</taxon>
        <taxon>Bacillati</taxon>
        <taxon>Actinomycetota</taxon>
        <taxon>Actinomycetes</taxon>
        <taxon>Kitasatosporales</taxon>
        <taxon>Streptomycetaceae</taxon>
        <taxon>Streptomyces</taxon>
    </lineage>
</organism>
<evidence type="ECO:0000313" key="3">
    <source>
        <dbReference type="Proteomes" id="UP001500253"/>
    </source>
</evidence>
<sequence length="336" mass="35066">MTRWRCAGLRWDRSGPALAWHHPVHGDRVSPLPPGHPLAFTVVSDADAAAGPRTAAVPATASRGRRGEREAAATGRGCVGVRRGARHTPCPAGAEVPVSAVSARCPDCARLDRSYSVAADTRTDDPRPYDVYLAWFGPELIKVGITAAERGGARLLEQAALSYTLLGRGPLMAARRAEAVLGAALGVPDRFPYAAKRAAREAPPPQRERAAQLAAVHARAAALGGLPESLTLRPCTPVHHDAVFHLDRLRPAHGVIRLGPGRTVAGRVEAAAGPDVYLTDSAGRTLLLDTRHLAGWPLAAAPADAATTAEVAAPAREAVEPQTLFGSSAIPAPTDA</sequence>
<evidence type="ECO:0000313" key="2">
    <source>
        <dbReference type="EMBL" id="GAA2347865.1"/>
    </source>
</evidence>
<dbReference type="Proteomes" id="UP001500253">
    <property type="component" value="Unassembled WGS sequence"/>
</dbReference>
<protein>
    <submittedName>
        <fullName evidence="2">DUF2797 domain-containing protein</fullName>
    </submittedName>
</protein>
<dbReference type="EMBL" id="BAAASD010000015">
    <property type="protein sequence ID" value="GAA2347865.1"/>
    <property type="molecule type" value="Genomic_DNA"/>
</dbReference>
<dbReference type="Pfam" id="PF10977">
    <property type="entry name" value="DUF2797"/>
    <property type="match status" value="1"/>
</dbReference>
<proteinExistence type="predicted"/>